<evidence type="ECO:0000313" key="6">
    <source>
        <dbReference type="EMBL" id="TCS82677.1"/>
    </source>
</evidence>
<evidence type="ECO:0000256" key="2">
    <source>
        <dbReference type="ARBA" id="ARBA00022723"/>
    </source>
</evidence>
<dbReference type="Gene3D" id="3.20.20.70">
    <property type="entry name" value="Aldolase class I"/>
    <property type="match status" value="1"/>
</dbReference>
<evidence type="ECO:0000256" key="1">
    <source>
        <dbReference type="ARBA" id="ARBA00022691"/>
    </source>
</evidence>
<dbReference type="InterPro" id="IPR007197">
    <property type="entry name" value="rSAM"/>
</dbReference>
<dbReference type="GO" id="GO:0051536">
    <property type="term" value="F:iron-sulfur cluster binding"/>
    <property type="evidence" value="ECO:0007669"/>
    <property type="project" value="UniProtKB-KW"/>
</dbReference>
<accession>A0A4R3KIZ6</accession>
<reference evidence="6 7" key="1">
    <citation type="submission" date="2019-03" db="EMBL/GenBank/DDBJ databases">
        <title>Genomic Encyclopedia of Type Strains, Phase IV (KMG-IV): sequencing the most valuable type-strain genomes for metagenomic binning, comparative biology and taxonomic classification.</title>
        <authorList>
            <person name="Goeker M."/>
        </authorList>
    </citation>
    <scope>NUCLEOTIDE SEQUENCE [LARGE SCALE GENOMIC DNA]</scope>
    <source>
        <strain evidence="6 7">DSM 29489</strain>
    </source>
</reference>
<evidence type="ECO:0000256" key="4">
    <source>
        <dbReference type="ARBA" id="ARBA00023014"/>
    </source>
</evidence>
<keyword evidence="4" id="KW-0411">Iron-sulfur</keyword>
<evidence type="ECO:0000259" key="5">
    <source>
        <dbReference type="PROSITE" id="PS51918"/>
    </source>
</evidence>
<dbReference type="PANTHER" id="PTHR43524:SF1">
    <property type="entry name" value="RADICAL SAM SUPERFAMILY PROTEIN"/>
    <property type="match status" value="1"/>
</dbReference>
<dbReference type="Pfam" id="PF04055">
    <property type="entry name" value="Radical_SAM"/>
    <property type="match status" value="1"/>
</dbReference>
<dbReference type="SFLD" id="SFLDS00029">
    <property type="entry name" value="Radical_SAM"/>
    <property type="match status" value="1"/>
</dbReference>
<dbReference type="RefSeq" id="WP_132377864.1">
    <property type="nucleotide sequence ID" value="NZ_DAIQXH010000013.1"/>
</dbReference>
<dbReference type="OrthoDB" id="9782387at2"/>
<dbReference type="InterPro" id="IPR058240">
    <property type="entry name" value="rSAM_sf"/>
</dbReference>
<dbReference type="AlphaFoldDB" id="A0A4R3KIZ6"/>
<keyword evidence="1" id="KW-0949">S-adenosyl-L-methionine</keyword>
<keyword evidence="7" id="KW-1185">Reference proteome</keyword>
<dbReference type="SUPFAM" id="SSF102114">
    <property type="entry name" value="Radical SAM enzymes"/>
    <property type="match status" value="1"/>
</dbReference>
<dbReference type="Proteomes" id="UP000295726">
    <property type="component" value="Unassembled WGS sequence"/>
</dbReference>
<protein>
    <submittedName>
        <fullName evidence="6">MoaA/NifB/PqqE/SkfB family radical SAM enzyme</fullName>
    </submittedName>
</protein>
<dbReference type="SFLD" id="SFLDG01067">
    <property type="entry name" value="SPASM/twitch_domain_containing"/>
    <property type="match status" value="1"/>
</dbReference>
<dbReference type="GO" id="GO:0046872">
    <property type="term" value="F:metal ion binding"/>
    <property type="evidence" value="ECO:0007669"/>
    <property type="project" value="UniProtKB-KW"/>
</dbReference>
<dbReference type="CDD" id="cd01335">
    <property type="entry name" value="Radical_SAM"/>
    <property type="match status" value="1"/>
</dbReference>
<sequence>MLNLNDFMNTGIKNIINTAGRFYTDSRRGRSFMIRMASTLRSEAKMREQYEQQGIHIPPFLIASIASSCNLHCAGCYARANGGCSSGDVQGEMVVDDWQRVFTEASEIGVSFILLAGGEPLLRRDIIKLAAKYDNLFFPIFTNGTMIDDEYLKLFDEHRNLIPVLSIEGNEKETDKRRGSGVSKRIKMVAEELKGRGILYGTSITVTSVNKDKVADSRFVHNLKEQGCGLIFYVEYVPAEKGTEYLILNSQELKELQERISMLRVDKKNKGMIMLSFPGDEEAMGGCLAAGRGFFHINAGGGAEPCPFSPYSVMNLKKETILETLQSSFFKNVREISAAEVLNHKGGCTLFQCEDEVKQAVI</sequence>
<dbReference type="InterPro" id="IPR013785">
    <property type="entry name" value="Aldolase_TIM"/>
</dbReference>
<dbReference type="PROSITE" id="PS51918">
    <property type="entry name" value="RADICAL_SAM"/>
    <property type="match status" value="1"/>
</dbReference>
<evidence type="ECO:0000313" key="7">
    <source>
        <dbReference type="Proteomes" id="UP000295726"/>
    </source>
</evidence>
<gene>
    <name evidence="6" type="ORF">EDD59_10182</name>
</gene>
<keyword evidence="3" id="KW-0408">Iron</keyword>
<keyword evidence="2" id="KW-0479">Metal-binding</keyword>
<dbReference type="GO" id="GO:0003824">
    <property type="term" value="F:catalytic activity"/>
    <property type="evidence" value="ECO:0007669"/>
    <property type="project" value="InterPro"/>
</dbReference>
<comment type="caution">
    <text evidence="6">The sequence shown here is derived from an EMBL/GenBank/DDBJ whole genome shotgun (WGS) entry which is preliminary data.</text>
</comment>
<name>A0A4R3KIZ6_9FIRM</name>
<dbReference type="PANTHER" id="PTHR43524">
    <property type="entry name" value="RADICAL SAM SUPERFAMILY PROTEIN"/>
    <property type="match status" value="1"/>
</dbReference>
<dbReference type="EMBL" id="SLZZ01000001">
    <property type="protein sequence ID" value="TCS82677.1"/>
    <property type="molecule type" value="Genomic_DNA"/>
</dbReference>
<organism evidence="6 7">
    <name type="scientific">Muricomes intestini</name>
    <dbReference type="NCBI Taxonomy" id="1796634"/>
    <lineage>
        <taxon>Bacteria</taxon>
        <taxon>Bacillati</taxon>
        <taxon>Bacillota</taxon>
        <taxon>Clostridia</taxon>
        <taxon>Lachnospirales</taxon>
        <taxon>Lachnospiraceae</taxon>
        <taxon>Muricomes</taxon>
    </lineage>
</organism>
<evidence type="ECO:0000256" key="3">
    <source>
        <dbReference type="ARBA" id="ARBA00023004"/>
    </source>
</evidence>
<proteinExistence type="predicted"/>
<feature type="domain" description="Radical SAM core" evidence="5">
    <location>
        <begin position="55"/>
        <end position="266"/>
    </location>
</feature>